<feature type="region of interest" description="Disordered" evidence="1">
    <location>
        <begin position="167"/>
        <end position="240"/>
    </location>
</feature>
<feature type="compositionally biased region" description="Polar residues" evidence="1">
    <location>
        <begin position="813"/>
        <end position="862"/>
    </location>
</feature>
<reference evidence="2 3" key="1">
    <citation type="submission" date="2024-02" db="EMBL/GenBank/DDBJ databases">
        <title>De novo assembly and annotation of 12 fungi associated with fruit tree decline syndrome in Ontario, Canada.</title>
        <authorList>
            <person name="Sulman M."/>
            <person name="Ellouze W."/>
            <person name="Ilyukhin E."/>
        </authorList>
    </citation>
    <scope>NUCLEOTIDE SEQUENCE [LARGE SCALE GENOMIC DNA]</scope>
    <source>
        <strain evidence="2 3">M11/M66-122</strain>
    </source>
</reference>
<feature type="compositionally biased region" description="Polar residues" evidence="1">
    <location>
        <begin position="742"/>
        <end position="754"/>
    </location>
</feature>
<feature type="compositionally biased region" description="Low complexity" evidence="1">
    <location>
        <begin position="863"/>
        <end position="876"/>
    </location>
</feature>
<keyword evidence="3" id="KW-1185">Reference proteome</keyword>
<feature type="compositionally biased region" description="Low complexity" evidence="1">
    <location>
        <begin position="755"/>
        <end position="764"/>
    </location>
</feature>
<feature type="compositionally biased region" description="Polar residues" evidence="1">
    <location>
        <begin position="686"/>
        <end position="702"/>
    </location>
</feature>
<feature type="compositionally biased region" description="Polar residues" evidence="1">
    <location>
        <begin position="711"/>
        <end position="725"/>
    </location>
</feature>
<sequence>MAAASTASIAVTTTTDPTGRILVSASPSSAPASALASSLRDLPPSASPQNTAIHSSLSAATTSLTGASANIAHGNSTSANTNNRTNTIIDNNSSTNRNGSGDGSGIQGSVSSNVGTTPDYGAGTASPNPDLRLYPRDGRVRNPVPSKLKGVTEEMRGNFSVMHMDVTSHRESQDRDAAAKLTSESTARQAKLAQTDTYISHHRRANYPRPAGLKQFASSSSSRKSRSTPTPDTAAPKRPLTVAETKAEQARLLTLLRTLPPPTIVDQICKALAFFGGIPDAPPPTDGKFPESAEANGSGSLFVGWFAEIFPDLDNPRRPALPDALQKRRRGRPKGSKASKVRSDKGIKKGRQKPTSSIASAAAAPEAADDGWVDVEDSTLDFNGEGDLVEVSAASRAPLSTPSRGPDRGVVDTTPATGSSTAGFRSINNEQAASAGSGAKRRGRPKGSKNRPKDAVTSQPADQAAAATTATGAVSQPAVSAAPAPPKVTPVPVPIPALGSQPKKANTGRPKGSKNRLKQGAGGTTTVQPPTESRQQSSDVSGRQDNHASGQVRKAGPSSLANRASSTVNGASGVQPPAQPRTTSGVGITTPLVKESTIVGVKRKRQGGKASNASIAKEKDTSAAAAGGSSLVPEQGQIHHPINTQSPTISQIQPQGANGASQRSASVASVDTATPATKRARKSKETSSAQAARRQTPNNPATKDTIPPVETTRQATQPTAVSQSRPPAEGLEAHYERMAAVQSRTDQGQGYTTNRSQRQPQQSPLSVGAAVSQPQAEGLEAHYERFAALQTHRQDSTRQPTTSRPQNPPQTVSPPLQTAKSSQLPVSLTSQPQTRASQSYYTQPQPLGSTYSATTQATFAPNQRQQQPQQQPQPQQLHVNSPQYGTQSNSPLLQSDSSYRASPTTTHNSASFVPRRTPSASPLDTSNYRSNGTTSQTLQSQATHFGSRHSAVTTTHGASHPSLQSSFQAFSADPAFLDIQGLDSANSHGGMGLGANPYGLGSNTGHPQQQRTSNAAAAPPVYSQASGLSNYLGSSSVGRAGRSQWPS</sequence>
<proteinExistence type="predicted"/>
<evidence type="ECO:0000256" key="1">
    <source>
        <dbReference type="SAM" id="MobiDB-lite"/>
    </source>
</evidence>
<feature type="region of interest" description="Disordered" evidence="1">
    <location>
        <begin position="988"/>
        <end position="1021"/>
    </location>
</feature>
<evidence type="ECO:0000313" key="3">
    <source>
        <dbReference type="Proteomes" id="UP001320420"/>
    </source>
</evidence>
<feature type="region of interest" description="Disordered" evidence="1">
    <location>
        <begin position="391"/>
        <end position="961"/>
    </location>
</feature>
<feature type="compositionally biased region" description="Polar residues" evidence="1">
    <location>
        <begin position="918"/>
        <end position="961"/>
    </location>
</feature>
<comment type="caution">
    <text evidence="2">The sequence shown here is derived from an EMBL/GenBank/DDBJ whole genome shotgun (WGS) entry which is preliminary data.</text>
</comment>
<dbReference type="AlphaFoldDB" id="A0AAN9V246"/>
<feature type="compositionally biased region" description="Basic residues" evidence="1">
    <location>
        <begin position="439"/>
        <end position="450"/>
    </location>
</feature>
<feature type="compositionally biased region" description="Polar residues" evidence="1">
    <location>
        <begin position="182"/>
        <end position="198"/>
    </location>
</feature>
<feature type="compositionally biased region" description="Basic residues" evidence="1">
    <location>
        <begin position="327"/>
        <end position="340"/>
    </location>
</feature>
<feature type="compositionally biased region" description="Polar residues" evidence="1">
    <location>
        <begin position="414"/>
        <end position="431"/>
    </location>
</feature>
<name>A0AAN9V246_9PEZI</name>
<feature type="compositionally biased region" description="Polar residues" evidence="1">
    <location>
        <begin position="877"/>
        <end position="911"/>
    </location>
</feature>
<feature type="compositionally biased region" description="Pro residues" evidence="1">
    <location>
        <begin position="483"/>
        <end position="495"/>
    </location>
</feature>
<feature type="region of interest" description="Disordered" evidence="1">
    <location>
        <begin position="316"/>
        <end position="371"/>
    </location>
</feature>
<feature type="compositionally biased region" description="Polar residues" evidence="1">
    <location>
        <begin position="642"/>
        <end position="675"/>
    </location>
</feature>
<feature type="compositionally biased region" description="Low complexity" evidence="1">
    <location>
        <begin position="71"/>
        <end position="98"/>
    </location>
</feature>
<dbReference type="EMBL" id="JAKJXP020000001">
    <property type="protein sequence ID" value="KAK7757846.1"/>
    <property type="molecule type" value="Genomic_DNA"/>
</dbReference>
<feature type="compositionally biased region" description="Polar residues" evidence="1">
    <location>
        <begin position="107"/>
        <end position="116"/>
    </location>
</feature>
<gene>
    <name evidence="2" type="ORF">SLS62_000224</name>
</gene>
<feature type="compositionally biased region" description="Low complexity" evidence="1">
    <location>
        <begin position="356"/>
        <end position="366"/>
    </location>
</feature>
<feature type="compositionally biased region" description="Low complexity" evidence="1">
    <location>
        <begin position="455"/>
        <end position="482"/>
    </location>
</feature>
<accession>A0AAN9V246</accession>
<feature type="compositionally biased region" description="Basic and acidic residues" evidence="1">
    <location>
        <begin position="167"/>
        <end position="178"/>
    </location>
</feature>
<feature type="region of interest" description="Disordered" evidence="1">
    <location>
        <begin position="71"/>
        <end position="145"/>
    </location>
</feature>
<feature type="compositionally biased region" description="Polar residues" evidence="1">
    <location>
        <begin position="1001"/>
        <end position="1015"/>
    </location>
</feature>
<evidence type="ECO:0000313" key="2">
    <source>
        <dbReference type="EMBL" id="KAK7757846.1"/>
    </source>
</evidence>
<protein>
    <submittedName>
        <fullName evidence="2">Uncharacterized protein</fullName>
    </submittedName>
</protein>
<feature type="compositionally biased region" description="Polar residues" evidence="1">
    <location>
        <begin position="524"/>
        <end position="549"/>
    </location>
</feature>
<dbReference type="Proteomes" id="UP001320420">
    <property type="component" value="Unassembled WGS sequence"/>
</dbReference>
<feature type="compositionally biased region" description="Polar residues" evidence="1">
    <location>
        <begin position="559"/>
        <end position="572"/>
    </location>
</feature>
<organism evidence="2 3">
    <name type="scientific">Diatrype stigma</name>
    <dbReference type="NCBI Taxonomy" id="117547"/>
    <lineage>
        <taxon>Eukaryota</taxon>
        <taxon>Fungi</taxon>
        <taxon>Dikarya</taxon>
        <taxon>Ascomycota</taxon>
        <taxon>Pezizomycotina</taxon>
        <taxon>Sordariomycetes</taxon>
        <taxon>Xylariomycetidae</taxon>
        <taxon>Xylariales</taxon>
        <taxon>Diatrypaceae</taxon>
        <taxon>Diatrype</taxon>
    </lineage>
</organism>